<dbReference type="Pfam" id="PF16976">
    <property type="entry name" value="RcpC"/>
    <property type="match status" value="1"/>
</dbReference>
<feature type="domain" description="SAF" evidence="1">
    <location>
        <begin position="39"/>
        <end position="101"/>
    </location>
</feature>
<comment type="caution">
    <text evidence="2">The sequence shown here is derived from an EMBL/GenBank/DDBJ whole genome shotgun (WGS) entry which is preliminary data.</text>
</comment>
<gene>
    <name evidence="2" type="primary">cpaB</name>
    <name evidence="2" type="ORF">ACJDUG_12425</name>
</gene>
<proteinExistence type="predicted"/>
<dbReference type="Gene3D" id="3.90.1210.10">
    <property type="entry name" value="Antifreeze-like/N-acetylneuraminic acid synthase C-terminal domain"/>
    <property type="match status" value="1"/>
</dbReference>
<dbReference type="Proteomes" id="UP001623591">
    <property type="component" value="Unassembled WGS sequence"/>
</dbReference>
<dbReference type="InterPro" id="IPR031571">
    <property type="entry name" value="RcpC_dom"/>
</dbReference>
<name>A0ABW8T7U4_9CLOT</name>
<dbReference type="Pfam" id="PF08666">
    <property type="entry name" value="SAF"/>
    <property type="match status" value="1"/>
</dbReference>
<accession>A0ABW8T7U4</accession>
<dbReference type="EMBL" id="JBJHZZ010000009">
    <property type="protein sequence ID" value="MFL0247777.1"/>
    <property type="molecule type" value="Genomic_DNA"/>
</dbReference>
<dbReference type="RefSeq" id="WP_406770209.1">
    <property type="nucleotide sequence ID" value="NZ_JBJHZZ010000009.1"/>
</dbReference>
<reference evidence="2 3" key="1">
    <citation type="submission" date="2024-11" db="EMBL/GenBank/DDBJ databases">
        <authorList>
            <person name="Heng Y.C."/>
            <person name="Lim A.C.H."/>
            <person name="Lee J.K.Y."/>
            <person name="Kittelmann S."/>
        </authorList>
    </citation>
    <scope>NUCLEOTIDE SEQUENCE [LARGE SCALE GENOMIC DNA]</scope>
    <source>
        <strain evidence="2 3">WILCCON 0185</strain>
    </source>
</reference>
<dbReference type="NCBIfam" id="TIGR03177">
    <property type="entry name" value="pilus_cpaB"/>
    <property type="match status" value="1"/>
</dbReference>
<evidence type="ECO:0000313" key="3">
    <source>
        <dbReference type="Proteomes" id="UP001623591"/>
    </source>
</evidence>
<sequence length="232" mass="25987">MKSKFILIGALVFAIVTTFLFSNYVKNLDNKYKNDKNLINVVVLKQNIKKDQKITSDLLEFKAYSVNSIIPGAIKNIKDIDGSYALVDMKAGEQLFIDRFSNQTDESSFLSRKVKEGNRAISIEVNYVESVSTFIEPDDYVDVIFSEKAKDGTINTQTILENIRVLAVGKRMEESTDAAASAKSTTQGAANTTQAEYNSITLELNPDQIKTIDNADERGNLKFVLRSKFEKK</sequence>
<dbReference type="CDD" id="cd11614">
    <property type="entry name" value="SAF_CpaB_FlgA_like"/>
    <property type="match status" value="1"/>
</dbReference>
<dbReference type="InterPro" id="IPR013974">
    <property type="entry name" value="SAF"/>
</dbReference>
<evidence type="ECO:0000313" key="2">
    <source>
        <dbReference type="EMBL" id="MFL0247777.1"/>
    </source>
</evidence>
<dbReference type="SMART" id="SM00858">
    <property type="entry name" value="SAF"/>
    <property type="match status" value="1"/>
</dbReference>
<protein>
    <submittedName>
        <fullName evidence="2">Flp pilus assembly protein CpaB</fullName>
    </submittedName>
</protein>
<organism evidence="2 3">
    <name type="scientific">Candidatus Clostridium stratigraminis</name>
    <dbReference type="NCBI Taxonomy" id="3381661"/>
    <lineage>
        <taxon>Bacteria</taxon>
        <taxon>Bacillati</taxon>
        <taxon>Bacillota</taxon>
        <taxon>Clostridia</taxon>
        <taxon>Eubacteriales</taxon>
        <taxon>Clostridiaceae</taxon>
        <taxon>Clostridium</taxon>
    </lineage>
</organism>
<dbReference type="InterPro" id="IPR017592">
    <property type="entry name" value="Pilus_assmbl_Flp-typ_CpaB"/>
</dbReference>
<keyword evidence="3" id="KW-1185">Reference proteome</keyword>
<evidence type="ECO:0000259" key="1">
    <source>
        <dbReference type="SMART" id="SM00858"/>
    </source>
</evidence>